<dbReference type="OrthoDB" id="9802815at2"/>
<dbReference type="Proteomes" id="UP000198881">
    <property type="component" value="Unassembled WGS sequence"/>
</dbReference>
<dbReference type="Gene3D" id="3.40.50.12230">
    <property type="match status" value="1"/>
</dbReference>
<dbReference type="RefSeq" id="WP_091694038.1">
    <property type="nucleotide sequence ID" value="NZ_FPCG01000002.1"/>
</dbReference>
<evidence type="ECO:0000259" key="7">
    <source>
        <dbReference type="Pfam" id="PF02911"/>
    </source>
</evidence>
<sequence length="329" mass="34508">MIPAQDTPPRVLFAGTPQAAVPSLEALVAAGADVVAVLTRPDAPLGRKRVLTPSPVAQKADELGIPLLKTARLTGESGAPVLQQIAGLDLDIAAVVAYGGLVPPAGLALPRRGWVNLHFSLLPAYRGAAPVQHAVIAGEDRTGACVFQLEEGLDTGPVFSRFERDLRQDETAGEVLADLAVRGAELLARTVQQIHAGDVQATPQVGEPSYAPKLTQADGRIDPAQPAVVVAARINGVTPEPGAWAETDEPTPQRIKLIGASPDHGSADVLAEGRPSGSLVATKRTLHLVCGDGTVRLDQVQPSGKKPMRAVDWFRGQDPDRRFITGEQS</sequence>
<dbReference type="GO" id="GO:0004479">
    <property type="term" value="F:methionyl-tRNA formyltransferase activity"/>
    <property type="evidence" value="ECO:0007669"/>
    <property type="project" value="UniProtKB-UniRule"/>
</dbReference>
<dbReference type="PANTHER" id="PTHR11138:SF5">
    <property type="entry name" value="METHIONYL-TRNA FORMYLTRANSFERASE, MITOCHONDRIAL"/>
    <property type="match status" value="1"/>
</dbReference>
<evidence type="ECO:0000313" key="8">
    <source>
        <dbReference type="EMBL" id="SFV20788.1"/>
    </source>
</evidence>
<name>A0A1I7MFW0_9MICC</name>
<dbReference type="AlphaFoldDB" id="A0A1I7MFW0"/>
<evidence type="ECO:0000256" key="4">
    <source>
        <dbReference type="ARBA" id="ARBA00022917"/>
    </source>
</evidence>
<accession>A0A1I7MFW0</accession>
<comment type="similarity">
    <text evidence="1 5">Belongs to the Fmt family.</text>
</comment>
<feature type="domain" description="Formyl transferase N-terminal" evidence="6">
    <location>
        <begin position="13"/>
        <end position="189"/>
    </location>
</feature>
<dbReference type="InterPro" id="IPR036477">
    <property type="entry name" value="Formyl_transf_N_sf"/>
</dbReference>
<dbReference type="EMBL" id="FPCG01000002">
    <property type="protein sequence ID" value="SFV20788.1"/>
    <property type="molecule type" value="Genomic_DNA"/>
</dbReference>
<evidence type="ECO:0000256" key="1">
    <source>
        <dbReference type="ARBA" id="ARBA00010699"/>
    </source>
</evidence>
<dbReference type="SUPFAM" id="SSF53328">
    <property type="entry name" value="Formyltransferase"/>
    <property type="match status" value="1"/>
</dbReference>
<dbReference type="InterPro" id="IPR005794">
    <property type="entry name" value="Fmt"/>
</dbReference>
<comment type="catalytic activity">
    <reaction evidence="5">
        <text>L-methionyl-tRNA(fMet) + (6R)-10-formyltetrahydrofolate = N-formyl-L-methionyl-tRNA(fMet) + (6S)-5,6,7,8-tetrahydrofolate + H(+)</text>
        <dbReference type="Rhea" id="RHEA:24380"/>
        <dbReference type="Rhea" id="RHEA-COMP:9952"/>
        <dbReference type="Rhea" id="RHEA-COMP:9953"/>
        <dbReference type="ChEBI" id="CHEBI:15378"/>
        <dbReference type="ChEBI" id="CHEBI:57453"/>
        <dbReference type="ChEBI" id="CHEBI:78530"/>
        <dbReference type="ChEBI" id="CHEBI:78844"/>
        <dbReference type="ChEBI" id="CHEBI:195366"/>
        <dbReference type="EC" id="2.1.2.9"/>
    </reaction>
</comment>
<dbReference type="EC" id="2.1.2.9" evidence="2 5"/>
<dbReference type="InterPro" id="IPR044135">
    <property type="entry name" value="Met-tRNA-FMT_C"/>
</dbReference>
<feature type="binding site" evidence="5">
    <location>
        <begin position="120"/>
        <end position="123"/>
    </location>
    <ligand>
        <name>(6S)-5,6,7,8-tetrahydrofolate</name>
        <dbReference type="ChEBI" id="CHEBI:57453"/>
    </ligand>
</feature>
<comment type="function">
    <text evidence="5">Attaches a formyl group to the free amino group of methionyl-tRNA(fMet). The formyl group appears to play a dual role in the initiator identity of N-formylmethionyl-tRNA by promoting its recognition by IF2 and preventing the misappropriation of this tRNA by the elongation apparatus.</text>
</comment>
<feature type="domain" description="Formyl transferase C-terminal" evidence="7">
    <location>
        <begin position="213"/>
        <end position="317"/>
    </location>
</feature>
<reference evidence="8 9" key="1">
    <citation type="submission" date="2016-10" db="EMBL/GenBank/DDBJ databases">
        <authorList>
            <person name="de Groot N.N."/>
        </authorList>
    </citation>
    <scope>NUCLEOTIDE SEQUENCE [LARGE SCALE GENOMIC DNA]</scope>
    <source>
        <strain evidence="8 9">CGMCC 1.7054</strain>
    </source>
</reference>
<organism evidence="8 9">
    <name type="scientific">Micrococcus terreus</name>
    <dbReference type="NCBI Taxonomy" id="574650"/>
    <lineage>
        <taxon>Bacteria</taxon>
        <taxon>Bacillati</taxon>
        <taxon>Actinomycetota</taxon>
        <taxon>Actinomycetes</taxon>
        <taxon>Micrococcales</taxon>
        <taxon>Micrococcaceae</taxon>
        <taxon>Micrococcus</taxon>
    </lineage>
</organism>
<keyword evidence="9" id="KW-1185">Reference proteome</keyword>
<dbReference type="Pfam" id="PF02911">
    <property type="entry name" value="Formyl_trans_C"/>
    <property type="match status" value="1"/>
</dbReference>
<keyword evidence="3 5" id="KW-0808">Transferase</keyword>
<evidence type="ECO:0000256" key="5">
    <source>
        <dbReference type="HAMAP-Rule" id="MF_00182"/>
    </source>
</evidence>
<gene>
    <name evidence="5" type="primary">fmt</name>
    <name evidence="8" type="ORF">SAMN04487966_10215</name>
</gene>
<dbReference type="HAMAP" id="MF_00182">
    <property type="entry name" value="Formyl_trans"/>
    <property type="match status" value="1"/>
</dbReference>
<dbReference type="InterPro" id="IPR005793">
    <property type="entry name" value="Formyl_trans_C"/>
</dbReference>
<proteinExistence type="inferred from homology"/>
<dbReference type="InterPro" id="IPR011034">
    <property type="entry name" value="Formyl_transferase-like_C_sf"/>
</dbReference>
<evidence type="ECO:0000313" key="9">
    <source>
        <dbReference type="Proteomes" id="UP000198881"/>
    </source>
</evidence>
<dbReference type="InterPro" id="IPR041711">
    <property type="entry name" value="Met-tRNA-FMT_N"/>
</dbReference>
<dbReference type="PANTHER" id="PTHR11138">
    <property type="entry name" value="METHIONYL-TRNA FORMYLTRANSFERASE"/>
    <property type="match status" value="1"/>
</dbReference>
<dbReference type="CDD" id="cd08704">
    <property type="entry name" value="Met_tRNA_FMT_C"/>
    <property type="match status" value="1"/>
</dbReference>
<keyword evidence="4 5" id="KW-0648">Protein biosynthesis</keyword>
<dbReference type="SUPFAM" id="SSF50486">
    <property type="entry name" value="FMT C-terminal domain-like"/>
    <property type="match status" value="1"/>
</dbReference>
<dbReference type="NCBIfam" id="TIGR00460">
    <property type="entry name" value="fmt"/>
    <property type="match status" value="1"/>
</dbReference>
<evidence type="ECO:0000256" key="3">
    <source>
        <dbReference type="ARBA" id="ARBA00022679"/>
    </source>
</evidence>
<protein>
    <recommendedName>
        <fullName evidence="2 5">Methionyl-tRNA formyltransferase</fullName>
        <ecNumber evidence="2 5">2.1.2.9</ecNumber>
    </recommendedName>
</protein>
<dbReference type="STRING" id="574650.SAMN04487966_10215"/>
<dbReference type="CDD" id="cd08646">
    <property type="entry name" value="FMT_core_Met-tRNA-FMT_N"/>
    <property type="match status" value="1"/>
</dbReference>
<dbReference type="Pfam" id="PF00551">
    <property type="entry name" value="Formyl_trans_N"/>
    <property type="match status" value="1"/>
</dbReference>
<evidence type="ECO:0000259" key="6">
    <source>
        <dbReference type="Pfam" id="PF00551"/>
    </source>
</evidence>
<dbReference type="InterPro" id="IPR002376">
    <property type="entry name" value="Formyl_transf_N"/>
</dbReference>
<evidence type="ECO:0000256" key="2">
    <source>
        <dbReference type="ARBA" id="ARBA00012261"/>
    </source>
</evidence>
<dbReference type="GO" id="GO:0005829">
    <property type="term" value="C:cytosol"/>
    <property type="evidence" value="ECO:0007669"/>
    <property type="project" value="TreeGrafter"/>
</dbReference>